<evidence type="ECO:0000313" key="8">
    <source>
        <dbReference type="EMBL" id="KEY72588.1"/>
    </source>
</evidence>
<evidence type="ECO:0000256" key="5">
    <source>
        <dbReference type="ARBA" id="ARBA00023242"/>
    </source>
</evidence>
<dbReference type="GO" id="GO:0006303">
    <property type="term" value="P:double-strand break repair via nonhomologous end joining"/>
    <property type="evidence" value="ECO:0007669"/>
    <property type="project" value="TreeGrafter"/>
</dbReference>
<feature type="domain" description="ATP-dependent DNA ligase family profile" evidence="7">
    <location>
        <begin position="388"/>
        <end position="533"/>
    </location>
</feature>
<evidence type="ECO:0000256" key="3">
    <source>
        <dbReference type="ARBA" id="ARBA00022741"/>
    </source>
</evidence>
<dbReference type="PROSITE" id="PS50160">
    <property type="entry name" value="DNA_LIGASE_A3"/>
    <property type="match status" value="1"/>
</dbReference>
<dbReference type="GO" id="GO:0005524">
    <property type="term" value="F:ATP binding"/>
    <property type="evidence" value="ECO:0007669"/>
    <property type="project" value="UniProtKB-KW"/>
</dbReference>
<evidence type="ECO:0000256" key="6">
    <source>
        <dbReference type="SAM" id="MobiDB-lite"/>
    </source>
</evidence>
<dbReference type="HOGENOM" id="CLU_004299_3_0_1"/>
<reference evidence="8 9" key="1">
    <citation type="journal article" date="2014" name="BMC Genomics">
        <title>Comparative genome sequencing reveals chemotype-specific gene clusters in the toxigenic black mold Stachybotrys.</title>
        <authorList>
            <person name="Semeiks J."/>
            <person name="Borek D."/>
            <person name="Otwinowski Z."/>
            <person name="Grishin N.V."/>
        </authorList>
    </citation>
    <scope>NUCLEOTIDE SEQUENCE [LARGE SCALE GENOMIC DNA]</scope>
    <source>
        <strain evidence="9">CBS 109288 / IBT 7711</strain>
    </source>
</reference>
<dbReference type="GO" id="GO:0032807">
    <property type="term" value="C:DNA ligase IV complex"/>
    <property type="evidence" value="ECO:0007669"/>
    <property type="project" value="TreeGrafter"/>
</dbReference>
<dbReference type="Proteomes" id="UP000028045">
    <property type="component" value="Unassembled WGS sequence"/>
</dbReference>
<dbReference type="Gene3D" id="1.10.3260.10">
    <property type="entry name" value="DNA ligase, ATP-dependent, N-terminal domain"/>
    <property type="match status" value="1"/>
</dbReference>
<accession>A0A084B4V9</accession>
<dbReference type="PANTHER" id="PTHR45997:SF2">
    <property type="entry name" value="ATP DEPENDENT DNA LIGASE DOMAIN PROTEIN (AFU_ORTHOLOGUE AFUA_5G02430)"/>
    <property type="match status" value="1"/>
</dbReference>
<evidence type="ECO:0000256" key="1">
    <source>
        <dbReference type="ARBA" id="ARBA00007572"/>
    </source>
</evidence>
<dbReference type="PANTHER" id="PTHR45997">
    <property type="entry name" value="DNA LIGASE 4"/>
    <property type="match status" value="1"/>
</dbReference>
<dbReference type="GO" id="GO:0006297">
    <property type="term" value="P:nucleotide-excision repair, DNA gap filling"/>
    <property type="evidence" value="ECO:0007669"/>
    <property type="project" value="TreeGrafter"/>
</dbReference>
<feature type="region of interest" description="Disordered" evidence="6">
    <location>
        <begin position="708"/>
        <end position="752"/>
    </location>
</feature>
<dbReference type="SUPFAM" id="SSF56091">
    <property type="entry name" value="DNA ligase/mRNA capping enzyme, catalytic domain"/>
    <property type="match status" value="1"/>
</dbReference>
<dbReference type="AlphaFoldDB" id="A0A084B4V9"/>
<keyword evidence="5" id="KW-0539">Nucleus</keyword>
<dbReference type="InterPro" id="IPR036599">
    <property type="entry name" value="DNA_ligase_N_sf"/>
</dbReference>
<dbReference type="InterPro" id="IPR012340">
    <property type="entry name" value="NA-bd_OB-fold"/>
</dbReference>
<dbReference type="EMBL" id="KL648068">
    <property type="protein sequence ID" value="KEY72588.1"/>
    <property type="molecule type" value="Genomic_DNA"/>
</dbReference>
<keyword evidence="4" id="KW-0067">ATP-binding</keyword>
<dbReference type="InterPro" id="IPR029710">
    <property type="entry name" value="LIG4"/>
</dbReference>
<evidence type="ECO:0000259" key="7">
    <source>
        <dbReference type="PROSITE" id="PS50160"/>
    </source>
</evidence>
<dbReference type="InterPro" id="IPR012310">
    <property type="entry name" value="DNA_ligase_ATP-dep_cent"/>
</dbReference>
<proteinExistence type="inferred from homology"/>
<keyword evidence="2" id="KW-0436">Ligase</keyword>
<keyword evidence="3" id="KW-0547">Nucleotide-binding</keyword>
<gene>
    <name evidence="8" type="ORF">S7711_09748</name>
</gene>
<comment type="similarity">
    <text evidence="1">Belongs to the ATP-dependent DNA ligase family.</text>
</comment>
<dbReference type="Gene3D" id="2.40.50.140">
    <property type="entry name" value="Nucleic acid-binding proteins"/>
    <property type="match status" value="1"/>
</dbReference>
<sequence length="752" mass="85345">MPFPFRILCDLLERLERHSRRSSGVDRIQETDQLTILTWFEKYNATISRQGPEAAAFLSCLFPERRPDRIFGLQERQLEKIIQRAQCLGSSRMTDIRRLITNNGVDFASSVERVMATTDCEPRVGPEAILEEIDDVLDQVAALSSFSSASLREKVTKKHGRLSRADDLLAKIFRVLRSSECKWMIRMISKNYSPVRVPETLVMSRFHFLLPDLLRFQNSIPAAVELLGSPTIRHMPNQPAVDTCTDLKEVASNALEPQVGIMTARTTYEKARSIRHCCQLAGPRRMSVERKYDGEYCQIHIDLTRPRAGIKIFSKSGRDSTSDRVGIHRALRDSLEIGTAGCKIKKRCILEGELLVWNDDKGRIEPFHRIRSHVKRSGRFLGAAQDSPVESNENLMIVFYDILVLDDIVYGLAIHDERRKMLESLVRRIPGRSDIASREIIDFSSFDAAEQLNETFARAITQRWEGLVLKGCDNPYFSFNGSRPFIKLKKDYIPGLGDTADFAIVGGRRDARDETELGVGSLWWTSFYIGCIENKDEVCRFNSKPRFRIIDTIDRHGISKENITYLNRHGYFTRAPFAKSIPEFDILCESARRLQSVELFRRPFVVEVVGAGFDKPANVGYFTLRFPRVLKVHEDRSFRDTVGFEELQGTAQRCLEIADDGEEEEKRWLGRLRGYEPVADRSRTSSPSDDAVSIAAICAGRQSTWRQEKSGTVDASRSLDDTSLGASKRKMAPEAAWHGNSTAKRAKVATGL</sequence>
<dbReference type="GO" id="GO:0003677">
    <property type="term" value="F:DNA binding"/>
    <property type="evidence" value="ECO:0007669"/>
    <property type="project" value="InterPro"/>
</dbReference>
<dbReference type="CDD" id="cd08039">
    <property type="entry name" value="Adenylation_DNA_ligase_Fungal"/>
    <property type="match status" value="1"/>
</dbReference>
<dbReference type="OrthoDB" id="5003716at2759"/>
<evidence type="ECO:0000313" key="9">
    <source>
        <dbReference type="Proteomes" id="UP000028045"/>
    </source>
</evidence>
<organism evidence="8 9">
    <name type="scientific">Stachybotrys chartarum (strain CBS 109288 / IBT 7711)</name>
    <name type="common">Toxic black mold</name>
    <name type="synonym">Stilbospora chartarum</name>
    <dbReference type="NCBI Taxonomy" id="1280523"/>
    <lineage>
        <taxon>Eukaryota</taxon>
        <taxon>Fungi</taxon>
        <taxon>Dikarya</taxon>
        <taxon>Ascomycota</taxon>
        <taxon>Pezizomycotina</taxon>
        <taxon>Sordariomycetes</taxon>
        <taxon>Hypocreomycetidae</taxon>
        <taxon>Hypocreales</taxon>
        <taxon>Stachybotryaceae</taxon>
        <taxon>Stachybotrys</taxon>
    </lineage>
</organism>
<protein>
    <recommendedName>
        <fullName evidence="7">ATP-dependent DNA ligase family profile domain-containing protein</fullName>
    </recommendedName>
</protein>
<dbReference type="Gene3D" id="3.30.470.30">
    <property type="entry name" value="DNA ligase/mRNA capping enzyme"/>
    <property type="match status" value="1"/>
</dbReference>
<evidence type="ECO:0000256" key="2">
    <source>
        <dbReference type="ARBA" id="ARBA00022598"/>
    </source>
</evidence>
<keyword evidence="9" id="KW-1185">Reference proteome</keyword>
<dbReference type="GO" id="GO:0006310">
    <property type="term" value="P:DNA recombination"/>
    <property type="evidence" value="ECO:0007669"/>
    <property type="project" value="InterPro"/>
</dbReference>
<dbReference type="GO" id="GO:0003910">
    <property type="term" value="F:DNA ligase (ATP) activity"/>
    <property type="evidence" value="ECO:0007669"/>
    <property type="project" value="InterPro"/>
</dbReference>
<dbReference type="Pfam" id="PF01068">
    <property type="entry name" value="DNA_ligase_A_M"/>
    <property type="match status" value="1"/>
</dbReference>
<evidence type="ECO:0000256" key="4">
    <source>
        <dbReference type="ARBA" id="ARBA00022840"/>
    </source>
</evidence>
<name>A0A084B4V9_STACB</name>
<dbReference type="InterPro" id="IPR012308">
    <property type="entry name" value="DNA_ligase_ATP-dep_N"/>
</dbReference>
<dbReference type="Pfam" id="PF04675">
    <property type="entry name" value="DNA_ligase_A_N"/>
    <property type="match status" value="1"/>
</dbReference>